<keyword evidence="7 9" id="KW-0472">Membrane</keyword>
<keyword evidence="2" id="KW-0813">Transport</keyword>
<feature type="transmembrane region" description="Helical" evidence="9">
    <location>
        <begin position="6"/>
        <end position="29"/>
    </location>
</feature>
<protein>
    <recommendedName>
        <fullName evidence="10">ABC transporter domain-containing protein</fullName>
    </recommendedName>
</protein>
<evidence type="ECO:0000313" key="12">
    <source>
        <dbReference type="Proteomes" id="UP000612055"/>
    </source>
</evidence>
<dbReference type="GO" id="GO:0140359">
    <property type="term" value="F:ABC-type transporter activity"/>
    <property type="evidence" value="ECO:0007669"/>
    <property type="project" value="InterPro"/>
</dbReference>
<evidence type="ECO:0000256" key="1">
    <source>
        <dbReference type="ARBA" id="ARBA00004141"/>
    </source>
</evidence>
<dbReference type="GO" id="GO:0005524">
    <property type="term" value="F:ATP binding"/>
    <property type="evidence" value="ECO:0007669"/>
    <property type="project" value="UniProtKB-KW"/>
</dbReference>
<dbReference type="PANTHER" id="PTHR48041">
    <property type="entry name" value="ABC TRANSPORTER G FAMILY MEMBER 28"/>
    <property type="match status" value="1"/>
</dbReference>
<comment type="subcellular location">
    <subcellularLocation>
        <location evidence="1">Membrane</location>
        <topology evidence="1">Multi-pass membrane protein</topology>
    </subcellularLocation>
</comment>
<evidence type="ECO:0000313" key="11">
    <source>
        <dbReference type="EMBL" id="KAG2494292.1"/>
    </source>
</evidence>
<feature type="transmembrane region" description="Helical" evidence="9">
    <location>
        <begin position="726"/>
        <end position="744"/>
    </location>
</feature>
<evidence type="ECO:0000256" key="3">
    <source>
        <dbReference type="ARBA" id="ARBA00022692"/>
    </source>
</evidence>
<evidence type="ECO:0000256" key="7">
    <source>
        <dbReference type="ARBA" id="ARBA00023136"/>
    </source>
</evidence>
<gene>
    <name evidence="11" type="ORF">HYH03_007645</name>
</gene>
<feature type="transmembrane region" description="Helical" evidence="9">
    <location>
        <begin position="611"/>
        <end position="632"/>
    </location>
</feature>
<feature type="transmembrane region" description="Helical" evidence="9">
    <location>
        <begin position="530"/>
        <end position="553"/>
    </location>
</feature>
<keyword evidence="12" id="KW-1185">Reference proteome</keyword>
<feature type="transmembrane region" description="Helical" evidence="9">
    <location>
        <begin position="638"/>
        <end position="658"/>
    </location>
</feature>
<feature type="domain" description="ABC transporter" evidence="10">
    <location>
        <begin position="93"/>
        <end position="345"/>
    </location>
</feature>
<organism evidence="11 12">
    <name type="scientific">Edaphochlamys debaryana</name>
    <dbReference type="NCBI Taxonomy" id="47281"/>
    <lineage>
        <taxon>Eukaryota</taxon>
        <taxon>Viridiplantae</taxon>
        <taxon>Chlorophyta</taxon>
        <taxon>core chlorophytes</taxon>
        <taxon>Chlorophyceae</taxon>
        <taxon>CS clade</taxon>
        <taxon>Chlamydomonadales</taxon>
        <taxon>Chlamydomonadales incertae sedis</taxon>
        <taxon>Edaphochlamys</taxon>
    </lineage>
</organism>
<keyword evidence="6 9" id="KW-1133">Transmembrane helix</keyword>
<dbReference type="GO" id="GO:0016887">
    <property type="term" value="F:ATP hydrolysis activity"/>
    <property type="evidence" value="ECO:0007669"/>
    <property type="project" value="InterPro"/>
</dbReference>
<dbReference type="Proteomes" id="UP000612055">
    <property type="component" value="Unassembled WGS sequence"/>
</dbReference>
<feature type="compositionally biased region" description="Gly residues" evidence="8">
    <location>
        <begin position="442"/>
        <end position="454"/>
    </location>
</feature>
<dbReference type="InterPro" id="IPR050352">
    <property type="entry name" value="ABCG_transporters"/>
</dbReference>
<name>A0A836BZT5_9CHLO</name>
<dbReference type="Pfam" id="PF01061">
    <property type="entry name" value="ABC2_membrane"/>
    <property type="match status" value="1"/>
</dbReference>
<dbReference type="InterPro" id="IPR027417">
    <property type="entry name" value="P-loop_NTPase"/>
</dbReference>
<accession>A0A836BZT5</accession>
<evidence type="ECO:0000256" key="4">
    <source>
        <dbReference type="ARBA" id="ARBA00022741"/>
    </source>
</evidence>
<evidence type="ECO:0000259" key="10">
    <source>
        <dbReference type="PROSITE" id="PS50893"/>
    </source>
</evidence>
<dbReference type="PANTHER" id="PTHR48041:SF98">
    <property type="entry name" value="TRANSPORTER, PUTATIVE (EUROFUNG)-RELATED"/>
    <property type="match status" value="1"/>
</dbReference>
<keyword evidence="5" id="KW-0067">ATP-binding</keyword>
<evidence type="ECO:0000256" key="6">
    <source>
        <dbReference type="ARBA" id="ARBA00022989"/>
    </source>
</evidence>
<dbReference type="EMBL" id="JAEHOE010000032">
    <property type="protein sequence ID" value="KAG2494292.1"/>
    <property type="molecule type" value="Genomic_DNA"/>
</dbReference>
<dbReference type="SMART" id="SM00382">
    <property type="entry name" value="AAA"/>
    <property type="match status" value="1"/>
</dbReference>
<feature type="transmembrane region" description="Helical" evidence="9">
    <location>
        <begin position="665"/>
        <end position="685"/>
    </location>
</feature>
<reference evidence="11" key="1">
    <citation type="journal article" date="2020" name="bioRxiv">
        <title>Comparative genomics of Chlamydomonas.</title>
        <authorList>
            <person name="Craig R.J."/>
            <person name="Hasan A.R."/>
            <person name="Ness R.W."/>
            <person name="Keightley P.D."/>
        </authorList>
    </citation>
    <scope>NUCLEOTIDE SEQUENCE</scope>
    <source>
        <strain evidence="11">CCAP 11/70</strain>
    </source>
</reference>
<feature type="region of interest" description="Disordered" evidence="8">
    <location>
        <begin position="393"/>
        <end position="454"/>
    </location>
</feature>
<evidence type="ECO:0000256" key="2">
    <source>
        <dbReference type="ARBA" id="ARBA00022448"/>
    </source>
</evidence>
<dbReference type="OrthoDB" id="66620at2759"/>
<dbReference type="GO" id="GO:0016020">
    <property type="term" value="C:membrane"/>
    <property type="evidence" value="ECO:0007669"/>
    <property type="project" value="UniProtKB-SubCell"/>
</dbReference>
<proteinExistence type="predicted"/>
<dbReference type="InterPro" id="IPR003439">
    <property type="entry name" value="ABC_transporter-like_ATP-bd"/>
</dbReference>
<dbReference type="InterPro" id="IPR013525">
    <property type="entry name" value="ABC2_TM"/>
</dbReference>
<evidence type="ECO:0000256" key="8">
    <source>
        <dbReference type="SAM" id="MobiDB-lite"/>
    </source>
</evidence>
<feature type="transmembrane region" description="Helical" evidence="9">
    <location>
        <begin position="573"/>
        <end position="599"/>
    </location>
</feature>
<keyword evidence="3 9" id="KW-0812">Transmembrane</keyword>
<dbReference type="PROSITE" id="PS50893">
    <property type="entry name" value="ABC_TRANSPORTER_2"/>
    <property type="match status" value="1"/>
</dbReference>
<evidence type="ECO:0000256" key="9">
    <source>
        <dbReference type="SAM" id="Phobius"/>
    </source>
</evidence>
<comment type="caution">
    <text evidence="11">The sequence shown here is derived from an EMBL/GenBank/DDBJ whole genome shotgun (WGS) entry which is preliminary data.</text>
</comment>
<feature type="compositionally biased region" description="Low complexity" evidence="8">
    <location>
        <begin position="423"/>
        <end position="433"/>
    </location>
</feature>
<feature type="compositionally biased region" description="Basic and acidic residues" evidence="8">
    <location>
        <begin position="393"/>
        <end position="408"/>
    </location>
</feature>
<sequence length="754" mass="81021">MTSVIFAAFVPAFVLGHLYVAVFLAFLLLRFRRSREEEVLEDEDPGDDTSHELAHAPTSVGVSAAVVADAGDASQHAISVGRHAHKWFQPITLAWEDVRVTFTNSTGAETTVLQGQCGIARPGELLTVMGPSGAGKSTLMDLLSARALRGGRVRGRVTVNGRPVAAAEFVKLRAYVPQEDHFVPSMTALETVRLHAALDLPPATPAAEVRERAAEVLRAMGLSRHQHTLVGGMLGGGVPLRGLSGGQKRRLNIAARVVAAPPVVFLDEPTSGLDSTAALKVVSLLKSFATDDHTVIATLHQPSAAIWALLDYVRVLFMSFGRFMYLGRPAGVVPWFSGELRFIYDPTADGLPCDWVMDLLAPDMALARQGMSRRSQAEHRERLEEAAERFEAAWRGRRGESPAKDASLRPKTAAPEQGAADSLALAPTAPGAAEAEEAGAAEAGGGTGGADAGAGAGAAEGLGAPLGAPRTTLRGWLHQLRVLLGREALVITRNPADAAGRMFCCMYTGVLEGLVFLDLTQSGTSFQARLGCIFIDLVFVTQLPFVNMGLILTDAWQMIRESADNMYAPSACYAARLLINTALNSCNVIVYTCISYGLAGLRSGANHIWTTLIIQILSHLIMVQIMAVGAVAMPTQDMAFMLAVAVVVLFIMLANFLVRWQQITWVWVAALRFVSPMFYGFGSLVENEFKDRAFNCPPPGSSQELCVTDGNQIVDLYTDYDLGTTIGVHVAWWAGLHVITYAAMRWRIASLRGC</sequence>
<keyword evidence="4" id="KW-0547">Nucleotide-binding</keyword>
<dbReference type="Pfam" id="PF00005">
    <property type="entry name" value="ABC_tran"/>
    <property type="match status" value="1"/>
</dbReference>
<dbReference type="Gene3D" id="3.40.50.300">
    <property type="entry name" value="P-loop containing nucleotide triphosphate hydrolases"/>
    <property type="match status" value="1"/>
</dbReference>
<dbReference type="InterPro" id="IPR003593">
    <property type="entry name" value="AAA+_ATPase"/>
</dbReference>
<evidence type="ECO:0000256" key="5">
    <source>
        <dbReference type="ARBA" id="ARBA00022840"/>
    </source>
</evidence>
<dbReference type="SUPFAM" id="SSF52540">
    <property type="entry name" value="P-loop containing nucleoside triphosphate hydrolases"/>
    <property type="match status" value="1"/>
</dbReference>
<dbReference type="AlphaFoldDB" id="A0A836BZT5"/>